<protein>
    <submittedName>
        <fullName evidence="3">AmmeMemoRadiSam system protein B</fullName>
    </submittedName>
</protein>
<dbReference type="RefSeq" id="WP_211629904.1">
    <property type="nucleotide sequence ID" value="NZ_CP073100.1"/>
</dbReference>
<gene>
    <name evidence="3" type="primary">amrB</name>
    <name evidence="3" type="ORF">KBB96_13145</name>
</gene>
<dbReference type="PANTHER" id="PTHR33393:SF12">
    <property type="entry name" value="CAPSULE BIOSYNTHESIS PROTEIN CAPA"/>
    <property type="match status" value="1"/>
</dbReference>
<feature type="domain" description="Capsule synthesis protein CapA" evidence="2">
    <location>
        <begin position="279"/>
        <end position="498"/>
    </location>
</feature>
<proteinExistence type="inferred from homology"/>
<evidence type="ECO:0000256" key="1">
    <source>
        <dbReference type="ARBA" id="ARBA00005662"/>
    </source>
</evidence>
<dbReference type="InterPro" id="IPR002737">
    <property type="entry name" value="MEMO1_fam"/>
</dbReference>
<dbReference type="Proteomes" id="UP000676169">
    <property type="component" value="Chromosome"/>
</dbReference>
<evidence type="ECO:0000313" key="3">
    <source>
        <dbReference type="EMBL" id="QUE49815.1"/>
    </source>
</evidence>
<sequence length="533" mass="58544">MLRAAAAEPYPLFYDTSALFLPAIISAEKNVRPLEQPVTGVTVPHHLLAADMIADTLRLASAHRYKRILLLSPDHFRRGTTPCSTTTRPFKTVLGDVPVDEAAVRALLGDAAVSESSLFSHEHGIQAILPFLARWFPGTPVVPMTLDIRSKPEDWPALAQRLKPLVTPDTLIVQSTDFSHYLPQPAAAERDQQTMRLLACGDAAGIPALGQPQNLDSKACQWLHMTLEREVNGIAAPVVVDNRNAIRYGGRRDEPRTTSYITQVYSPRFIPASSLPGEAWFFGGDTQFGRNIANLSKERLDAMFEKILAVTGSRPLVVNLEGVVLDDPPSGQQHPMRIGMASAITLEQLHKLHVAAVSIANNHSLDYGREARKGMKKTLADHGIVVLDEGTSTDLGPFRIGTATDVINLPSPANAVLAADSFDVWKQPDSKKPLFAFLHAGIEYRDAPGARERWLAEWTENAGAALVIGSHPHRPSKGWERSEKSLRFYSMGNLIFDQSDPANSGGLVEVRFFEQGTWAARWLPLGNLYRNSK</sequence>
<dbReference type="InterPro" id="IPR052169">
    <property type="entry name" value="CW_Biosynth-Accessory"/>
</dbReference>
<organism evidence="3 4">
    <name type="scientific">Luteolibacter ambystomatis</name>
    <dbReference type="NCBI Taxonomy" id="2824561"/>
    <lineage>
        <taxon>Bacteria</taxon>
        <taxon>Pseudomonadati</taxon>
        <taxon>Verrucomicrobiota</taxon>
        <taxon>Verrucomicrobiia</taxon>
        <taxon>Verrucomicrobiales</taxon>
        <taxon>Verrucomicrobiaceae</taxon>
        <taxon>Luteolibacter</taxon>
    </lineage>
</organism>
<dbReference type="Pfam" id="PF09587">
    <property type="entry name" value="PGA_cap"/>
    <property type="match status" value="2"/>
</dbReference>
<dbReference type="EMBL" id="CP073100">
    <property type="protein sequence ID" value="QUE49815.1"/>
    <property type="molecule type" value="Genomic_DNA"/>
</dbReference>
<dbReference type="InterPro" id="IPR019079">
    <property type="entry name" value="Capsule_synth_CapA"/>
</dbReference>
<dbReference type="Gene3D" id="3.40.830.10">
    <property type="entry name" value="LigB-like"/>
    <property type="match status" value="1"/>
</dbReference>
<dbReference type="SUPFAM" id="SSF53213">
    <property type="entry name" value="LigB-like"/>
    <property type="match status" value="1"/>
</dbReference>
<dbReference type="CDD" id="cd07361">
    <property type="entry name" value="MEMO_like"/>
    <property type="match status" value="1"/>
</dbReference>
<dbReference type="InterPro" id="IPR029052">
    <property type="entry name" value="Metallo-depent_PP-like"/>
</dbReference>
<dbReference type="SMART" id="SM00854">
    <property type="entry name" value="PGA_cap"/>
    <property type="match status" value="1"/>
</dbReference>
<dbReference type="PANTHER" id="PTHR33393">
    <property type="entry name" value="POLYGLUTAMINE SYNTHESIS ACCESSORY PROTEIN RV0574C-RELATED"/>
    <property type="match status" value="1"/>
</dbReference>
<dbReference type="NCBIfam" id="TIGR04336">
    <property type="entry name" value="AmmeMemoSam_B"/>
    <property type="match status" value="1"/>
</dbReference>
<reference evidence="3" key="1">
    <citation type="submission" date="2021-04" db="EMBL/GenBank/DDBJ databases">
        <title>Luteolibacter sp. 32A isolated from the skin of an Anderson's salamander (Ambystoma andersonii).</title>
        <authorList>
            <person name="Spergser J."/>
            <person name="Busse H.-J."/>
        </authorList>
    </citation>
    <scope>NUCLEOTIDE SEQUENCE</scope>
    <source>
        <strain evidence="3">32A</strain>
    </source>
</reference>
<dbReference type="Pfam" id="PF01875">
    <property type="entry name" value="Memo"/>
    <property type="match status" value="1"/>
</dbReference>
<keyword evidence="4" id="KW-1185">Reference proteome</keyword>
<accession>A0A975IZL3</accession>
<evidence type="ECO:0000313" key="4">
    <source>
        <dbReference type="Proteomes" id="UP000676169"/>
    </source>
</evidence>
<dbReference type="AlphaFoldDB" id="A0A975IZL3"/>
<name>A0A975IZL3_9BACT</name>
<evidence type="ECO:0000259" key="2">
    <source>
        <dbReference type="SMART" id="SM00854"/>
    </source>
</evidence>
<comment type="similarity">
    <text evidence="1">Belongs to the CapA family.</text>
</comment>
<dbReference type="KEGG" id="lamb:KBB96_13145"/>
<dbReference type="SUPFAM" id="SSF56300">
    <property type="entry name" value="Metallo-dependent phosphatases"/>
    <property type="match status" value="1"/>
</dbReference>